<dbReference type="Proteomes" id="UP000681722">
    <property type="component" value="Unassembled WGS sequence"/>
</dbReference>
<dbReference type="InterPro" id="IPR003134">
    <property type="entry name" value="Hs1_Cortactin"/>
</dbReference>
<dbReference type="Proteomes" id="UP000663829">
    <property type="component" value="Unassembled WGS sequence"/>
</dbReference>
<feature type="region of interest" description="Disordered" evidence="1">
    <location>
        <begin position="1"/>
        <end position="27"/>
    </location>
</feature>
<evidence type="ECO:0000313" key="2">
    <source>
        <dbReference type="EMBL" id="CAF1065825.1"/>
    </source>
</evidence>
<comment type="caution">
    <text evidence="3">The sequence shown here is derived from an EMBL/GenBank/DDBJ whole genome shotgun (WGS) entry which is preliminary data.</text>
</comment>
<organism evidence="3 6">
    <name type="scientific">Didymodactylos carnosus</name>
    <dbReference type="NCBI Taxonomy" id="1234261"/>
    <lineage>
        <taxon>Eukaryota</taxon>
        <taxon>Metazoa</taxon>
        <taxon>Spiralia</taxon>
        <taxon>Gnathifera</taxon>
        <taxon>Rotifera</taxon>
        <taxon>Eurotatoria</taxon>
        <taxon>Bdelloidea</taxon>
        <taxon>Philodinida</taxon>
        <taxon>Philodinidae</taxon>
        <taxon>Didymodactylos</taxon>
    </lineage>
</organism>
<evidence type="ECO:0000313" key="4">
    <source>
        <dbReference type="EMBL" id="CAF3830898.1"/>
    </source>
</evidence>
<protein>
    <submittedName>
        <fullName evidence="3">Uncharacterized protein</fullName>
    </submittedName>
</protein>
<dbReference type="EMBL" id="CAJOBC010017436">
    <property type="protein sequence ID" value="CAF4032748.1"/>
    <property type="molecule type" value="Genomic_DNA"/>
</dbReference>
<evidence type="ECO:0000313" key="5">
    <source>
        <dbReference type="EMBL" id="CAF4032748.1"/>
    </source>
</evidence>
<evidence type="ECO:0000256" key="1">
    <source>
        <dbReference type="SAM" id="MobiDB-lite"/>
    </source>
</evidence>
<accession>A0A815AJL1</accession>
<dbReference type="AlphaFoldDB" id="A0A815AJL1"/>
<dbReference type="EMBL" id="CAJNOK010008526">
    <property type="protein sequence ID" value="CAF1065825.1"/>
    <property type="molecule type" value="Genomic_DNA"/>
</dbReference>
<dbReference type="EMBL" id="CAJNOQ010010669">
    <property type="protein sequence ID" value="CAF1257923.1"/>
    <property type="molecule type" value="Genomic_DNA"/>
</dbReference>
<dbReference type="EMBL" id="CAJOBA010008542">
    <property type="protein sequence ID" value="CAF3830898.1"/>
    <property type="molecule type" value="Genomic_DNA"/>
</dbReference>
<gene>
    <name evidence="3" type="ORF">GPM918_LOCUS26457</name>
    <name evidence="2" type="ORF">OVA965_LOCUS17650</name>
    <name evidence="5" type="ORF">SRO942_LOCUS26617</name>
    <name evidence="4" type="ORF">TMI583_LOCUS17662</name>
</gene>
<keyword evidence="6" id="KW-1185">Reference proteome</keyword>
<reference evidence="3" key="1">
    <citation type="submission" date="2021-02" db="EMBL/GenBank/DDBJ databases">
        <authorList>
            <person name="Nowell W R."/>
        </authorList>
    </citation>
    <scope>NUCLEOTIDE SEQUENCE</scope>
</reference>
<dbReference type="Pfam" id="PF02218">
    <property type="entry name" value="HS1_rep"/>
    <property type="match status" value="1"/>
</dbReference>
<dbReference type="Proteomes" id="UP000682733">
    <property type="component" value="Unassembled WGS sequence"/>
</dbReference>
<evidence type="ECO:0000313" key="6">
    <source>
        <dbReference type="Proteomes" id="UP000663829"/>
    </source>
</evidence>
<name>A0A815AJL1_9BILA</name>
<sequence length="124" mass="14195">MAWRENIKKPLPKPSVPKPKFQTQDDDWETDTSYINNVDEKQQRFGSQTVEGSGHVDHVDFASVQEKMRTADSHIKSGYQEKNPNSGYGGKYGVEKTMDKNAVDYSYRHEPEKHGSQKGIKCFL</sequence>
<dbReference type="PROSITE" id="PS51090">
    <property type="entry name" value="CORTACTIN"/>
    <property type="match status" value="1"/>
</dbReference>
<proteinExistence type="predicted"/>
<evidence type="ECO:0000313" key="3">
    <source>
        <dbReference type="EMBL" id="CAF1257923.1"/>
    </source>
</evidence>
<dbReference type="OrthoDB" id="5971719at2759"/>
<dbReference type="Proteomes" id="UP000677228">
    <property type="component" value="Unassembled WGS sequence"/>
</dbReference>